<sequence>MNYENLDWEELLEDDDSYHKSVSESSIPDNVNNWLVNLNDENIDVSHEEAVRRSLAEWVLDCNIPRAHVSNLLKRLKQQNLFVYP</sequence>
<accession>E9GUB2</accession>
<keyword evidence="2" id="KW-1185">Reference proteome</keyword>
<dbReference type="OrthoDB" id="6629909at2759"/>
<gene>
    <name evidence="1" type="ORF">DAPPUDRAFT_322001</name>
</gene>
<dbReference type="InParanoid" id="E9GUB2"/>
<dbReference type="EMBL" id="GL732566">
    <property type="protein sequence ID" value="EFX76880.1"/>
    <property type="molecule type" value="Genomic_DNA"/>
</dbReference>
<reference evidence="1 2" key="1">
    <citation type="journal article" date="2011" name="Science">
        <title>The ecoresponsive genome of Daphnia pulex.</title>
        <authorList>
            <person name="Colbourne J.K."/>
            <person name="Pfrender M.E."/>
            <person name="Gilbert D."/>
            <person name="Thomas W.K."/>
            <person name="Tucker A."/>
            <person name="Oakley T.H."/>
            <person name="Tokishita S."/>
            <person name="Aerts A."/>
            <person name="Arnold G.J."/>
            <person name="Basu M.K."/>
            <person name="Bauer D.J."/>
            <person name="Caceres C.E."/>
            <person name="Carmel L."/>
            <person name="Casola C."/>
            <person name="Choi J.H."/>
            <person name="Detter J.C."/>
            <person name="Dong Q."/>
            <person name="Dusheyko S."/>
            <person name="Eads B.D."/>
            <person name="Frohlich T."/>
            <person name="Geiler-Samerotte K.A."/>
            <person name="Gerlach D."/>
            <person name="Hatcher P."/>
            <person name="Jogdeo S."/>
            <person name="Krijgsveld J."/>
            <person name="Kriventseva E.V."/>
            <person name="Kultz D."/>
            <person name="Laforsch C."/>
            <person name="Lindquist E."/>
            <person name="Lopez J."/>
            <person name="Manak J.R."/>
            <person name="Muller J."/>
            <person name="Pangilinan J."/>
            <person name="Patwardhan R.P."/>
            <person name="Pitluck S."/>
            <person name="Pritham E.J."/>
            <person name="Rechtsteiner A."/>
            <person name="Rho M."/>
            <person name="Rogozin I.B."/>
            <person name="Sakarya O."/>
            <person name="Salamov A."/>
            <person name="Schaack S."/>
            <person name="Shapiro H."/>
            <person name="Shiga Y."/>
            <person name="Skalitzky C."/>
            <person name="Smith Z."/>
            <person name="Souvorov A."/>
            <person name="Sung W."/>
            <person name="Tang Z."/>
            <person name="Tsuchiya D."/>
            <person name="Tu H."/>
            <person name="Vos H."/>
            <person name="Wang M."/>
            <person name="Wolf Y.I."/>
            <person name="Yamagata H."/>
            <person name="Yamada T."/>
            <person name="Ye Y."/>
            <person name="Shaw J.R."/>
            <person name="Andrews J."/>
            <person name="Crease T.J."/>
            <person name="Tang H."/>
            <person name="Lucas S.M."/>
            <person name="Robertson H.M."/>
            <person name="Bork P."/>
            <person name="Koonin E.V."/>
            <person name="Zdobnov E.M."/>
            <person name="Grigoriev I.V."/>
            <person name="Lynch M."/>
            <person name="Boore J.L."/>
        </authorList>
    </citation>
    <scope>NUCLEOTIDE SEQUENCE [LARGE SCALE GENOMIC DNA]</scope>
</reference>
<dbReference type="HOGENOM" id="CLU_2514958_0_0_1"/>
<evidence type="ECO:0000313" key="1">
    <source>
        <dbReference type="EMBL" id="EFX76880.1"/>
    </source>
</evidence>
<dbReference type="Proteomes" id="UP000000305">
    <property type="component" value="Unassembled WGS sequence"/>
</dbReference>
<dbReference type="PhylomeDB" id="E9GUB2"/>
<dbReference type="AlphaFoldDB" id="E9GUB2"/>
<dbReference type="KEGG" id="dpx:DAPPUDRAFT_322001"/>
<organism evidence="1 2">
    <name type="scientific">Daphnia pulex</name>
    <name type="common">Water flea</name>
    <dbReference type="NCBI Taxonomy" id="6669"/>
    <lineage>
        <taxon>Eukaryota</taxon>
        <taxon>Metazoa</taxon>
        <taxon>Ecdysozoa</taxon>
        <taxon>Arthropoda</taxon>
        <taxon>Crustacea</taxon>
        <taxon>Branchiopoda</taxon>
        <taxon>Diplostraca</taxon>
        <taxon>Cladocera</taxon>
        <taxon>Anomopoda</taxon>
        <taxon>Daphniidae</taxon>
        <taxon>Daphnia</taxon>
    </lineage>
</organism>
<proteinExistence type="predicted"/>
<evidence type="ECO:0000313" key="2">
    <source>
        <dbReference type="Proteomes" id="UP000000305"/>
    </source>
</evidence>
<name>E9GUB2_DAPPU</name>
<protein>
    <submittedName>
        <fullName evidence="1">Uncharacterized protein</fullName>
    </submittedName>
</protein>